<dbReference type="EMBL" id="BK015881">
    <property type="protein sequence ID" value="DAD71329.1"/>
    <property type="molecule type" value="Genomic_DNA"/>
</dbReference>
<name>A0A8S5LMW1_9CAUD</name>
<proteinExistence type="predicted"/>
<organism evidence="1">
    <name type="scientific">Siphoviridae sp. ctbQZ1</name>
    <dbReference type="NCBI Taxonomy" id="2827581"/>
    <lineage>
        <taxon>Viruses</taxon>
        <taxon>Duplodnaviria</taxon>
        <taxon>Heunggongvirae</taxon>
        <taxon>Uroviricota</taxon>
        <taxon>Caudoviricetes</taxon>
    </lineage>
</organism>
<protein>
    <submittedName>
        <fullName evidence="1">Uncharacterized protein</fullName>
    </submittedName>
</protein>
<accession>A0A8S5LMW1</accession>
<evidence type="ECO:0000313" key="1">
    <source>
        <dbReference type="EMBL" id="DAD71329.1"/>
    </source>
</evidence>
<sequence>MSLTQSCLLCSITYNQRADYNVCPYFVKER</sequence>
<reference evidence="1" key="1">
    <citation type="journal article" date="2021" name="Proc. Natl. Acad. Sci. U.S.A.">
        <title>A Catalog of Tens of Thousands of Viruses from Human Metagenomes Reveals Hidden Associations with Chronic Diseases.</title>
        <authorList>
            <person name="Tisza M.J."/>
            <person name="Buck C.B."/>
        </authorList>
    </citation>
    <scope>NUCLEOTIDE SEQUENCE</scope>
    <source>
        <strain evidence="1">CtbQZ1</strain>
    </source>
</reference>